<dbReference type="GO" id="GO:0012511">
    <property type="term" value="C:monolayer-surrounded lipid storage body"/>
    <property type="evidence" value="ECO:0007669"/>
    <property type="project" value="InterPro"/>
</dbReference>
<dbReference type="GO" id="GO:0016020">
    <property type="term" value="C:membrane"/>
    <property type="evidence" value="ECO:0007669"/>
    <property type="project" value="UniProtKB-SubCell"/>
</dbReference>
<reference evidence="10" key="1">
    <citation type="journal article" date="2004" name="Proc. Natl. Acad. Sci. U.S.A.">
        <title>Comparisons of pollen coat genes across Brassicaceae species reveal rapid evolution by repeat expansion and diversification.</title>
        <authorList>
            <person name="Fiebig A."/>
            <person name="Kimport R."/>
            <person name="Preuss D."/>
        </authorList>
    </citation>
    <scope>NUCLEOTIDE SEQUENCE</scope>
    <source>
        <strain evidence="10">SASSC JO4</strain>
    </source>
</reference>
<dbReference type="Pfam" id="PF01277">
    <property type="entry name" value="Oleosin"/>
    <property type="match status" value="1"/>
</dbReference>
<comment type="similarity">
    <text evidence="3">Belongs to the oleosin family.</text>
</comment>
<evidence type="ECO:0000256" key="2">
    <source>
        <dbReference type="ARBA" id="ARBA00004502"/>
    </source>
</evidence>
<keyword evidence="7 9" id="KW-0472">Membrane</keyword>
<dbReference type="EMBL" id="AY350711">
    <property type="protein sequence ID" value="AAR15432.1"/>
    <property type="molecule type" value="Genomic_DNA"/>
</dbReference>
<evidence type="ECO:0000256" key="5">
    <source>
        <dbReference type="ARBA" id="ARBA00022692"/>
    </source>
</evidence>
<evidence type="ECO:0000256" key="7">
    <source>
        <dbReference type="ARBA" id="ARBA00023136"/>
    </source>
</evidence>
<dbReference type="PANTHER" id="PTHR33203:SF52">
    <property type="entry name" value="GLYCINE-RICH PROTEIN-RELATED"/>
    <property type="match status" value="1"/>
</dbReference>
<keyword evidence="6 9" id="KW-1133">Transmembrane helix</keyword>
<comment type="subcellular location">
    <subcellularLocation>
        <location evidence="2">Lipid droplet</location>
    </subcellularLocation>
    <subcellularLocation>
        <location evidence="1">Membrane</location>
        <topology evidence="1">Multi-pass membrane protein</topology>
    </subcellularLocation>
</comment>
<evidence type="ECO:0000313" key="10">
    <source>
        <dbReference type="EMBL" id="AAR15432.1"/>
    </source>
</evidence>
<feature type="transmembrane region" description="Helical" evidence="9">
    <location>
        <begin position="36"/>
        <end position="58"/>
    </location>
</feature>
<protein>
    <submittedName>
        <fullName evidence="10">Pollen coat oleosin-glycine rich protein</fullName>
    </submittedName>
</protein>
<evidence type="ECO:0000256" key="1">
    <source>
        <dbReference type="ARBA" id="ARBA00004141"/>
    </source>
</evidence>
<accession>Q6V5I6</accession>
<evidence type="ECO:0000256" key="8">
    <source>
        <dbReference type="SAM" id="MobiDB-lite"/>
    </source>
</evidence>
<keyword evidence="4" id="KW-0551">Lipid droplet</keyword>
<evidence type="ECO:0000256" key="9">
    <source>
        <dbReference type="SAM" id="Phobius"/>
    </source>
</evidence>
<feature type="transmembrane region" description="Helical" evidence="9">
    <location>
        <begin position="6"/>
        <end position="29"/>
    </location>
</feature>
<feature type="compositionally biased region" description="Basic and acidic residues" evidence="8">
    <location>
        <begin position="134"/>
        <end position="143"/>
    </location>
</feature>
<dbReference type="AlphaFoldDB" id="Q6V5I6"/>
<organism evidence="10">
    <name type="scientific">Sisymbrium irio</name>
    <name type="common">London rocket</name>
    <dbReference type="NCBI Taxonomy" id="3730"/>
    <lineage>
        <taxon>Eukaryota</taxon>
        <taxon>Viridiplantae</taxon>
        <taxon>Streptophyta</taxon>
        <taxon>Embryophyta</taxon>
        <taxon>Tracheophyta</taxon>
        <taxon>Spermatophyta</taxon>
        <taxon>Magnoliopsida</taxon>
        <taxon>eudicotyledons</taxon>
        <taxon>Gunneridae</taxon>
        <taxon>Pentapetalae</taxon>
        <taxon>rosids</taxon>
        <taxon>malvids</taxon>
        <taxon>Brassicales</taxon>
        <taxon>Brassicaceae</taxon>
        <taxon>Sisymbrieae</taxon>
        <taxon>Sisymbrium</taxon>
    </lineage>
</organism>
<dbReference type="GO" id="GO:0005576">
    <property type="term" value="C:extracellular region"/>
    <property type="evidence" value="ECO:0007669"/>
    <property type="project" value="TreeGrafter"/>
</dbReference>
<feature type="compositionally biased region" description="Basic and acidic residues" evidence="8">
    <location>
        <begin position="113"/>
        <end position="127"/>
    </location>
</feature>
<gene>
    <name evidence="10" type="ORF">Sio_7540</name>
</gene>
<dbReference type="GO" id="GO:0019915">
    <property type="term" value="P:lipid storage"/>
    <property type="evidence" value="ECO:0007669"/>
    <property type="project" value="TreeGrafter"/>
</dbReference>
<keyword evidence="5 9" id="KW-0812">Transmembrane</keyword>
<evidence type="ECO:0000256" key="6">
    <source>
        <dbReference type="ARBA" id="ARBA00022989"/>
    </source>
</evidence>
<sequence>MLSCLIPIFQVFQIISAAVVSAALFAFAGLTLACSVLALIVATPLFVIFSPVLVPATIATTLLATNLSASAFFGVTAIALIIWLLKHRMGVKPKDNPPPAGAPPTGAAKPTKKSTDKLADKPAEMPADKPTGGPKDKPTKMPGDKPVGGSTDKLGDKPIGGSTDKLGDKPAGGPTGKPTDKPFRGPANKPPGGIADKLAGAGPALG</sequence>
<dbReference type="InterPro" id="IPR000136">
    <property type="entry name" value="Oleosin"/>
</dbReference>
<evidence type="ECO:0000256" key="3">
    <source>
        <dbReference type="ARBA" id="ARBA00010858"/>
    </source>
</evidence>
<name>Q6V5I6_SISIR</name>
<evidence type="ECO:0000256" key="4">
    <source>
        <dbReference type="ARBA" id="ARBA00022677"/>
    </source>
</evidence>
<feature type="transmembrane region" description="Helical" evidence="9">
    <location>
        <begin position="64"/>
        <end position="85"/>
    </location>
</feature>
<dbReference type="GO" id="GO:0048608">
    <property type="term" value="P:reproductive structure development"/>
    <property type="evidence" value="ECO:0007669"/>
    <property type="project" value="UniProtKB-ARBA"/>
</dbReference>
<dbReference type="PANTHER" id="PTHR33203">
    <property type="entry name" value="OLEOSIN"/>
    <property type="match status" value="1"/>
</dbReference>
<proteinExistence type="inferred from homology"/>
<dbReference type="GO" id="GO:0009791">
    <property type="term" value="P:post-embryonic development"/>
    <property type="evidence" value="ECO:0007669"/>
    <property type="project" value="UniProtKB-ARBA"/>
</dbReference>
<feature type="region of interest" description="Disordered" evidence="8">
    <location>
        <begin position="94"/>
        <end position="206"/>
    </location>
</feature>